<feature type="domain" description="DUF2157" evidence="2">
    <location>
        <begin position="16"/>
        <end position="164"/>
    </location>
</feature>
<accession>A0ABW7CAX0</accession>
<feature type="transmembrane region" description="Helical" evidence="1">
    <location>
        <begin position="376"/>
        <end position="395"/>
    </location>
</feature>
<feature type="transmembrane region" description="Helical" evidence="1">
    <location>
        <begin position="242"/>
        <end position="259"/>
    </location>
</feature>
<organism evidence="3 4">
    <name type="scientific">Limnothrix redekei LRLZ20PSL1</name>
    <dbReference type="NCBI Taxonomy" id="3112953"/>
    <lineage>
        <taxon>Bacteria</taxon>
        <taxon>Bacillati</taxon>
        <taxon>Cyanobacteriota</taxon>
        <taxon>Cyanophyceae</taxon>
        <taxon>Pseudanabaenales</taxon>
        <taxon>Pseudanabaenaceae</taxon>
        <taxon>Limnothrix</taxon>
    </lineage>
</organism>
<dbReference type="RefSeq" id="WP_393013531.1">
    <property type="nucleotide sequence ID" value="NZ_JAZAQF010000069.1"/>
</dbReference>
<dbReference type="EMBL" id="JAZAQF010000069">
    <property type="protein sequence ID" value="MFG3818299.1"/>
    <property type="molecule type" value="Genomic_DNA"/>
</dbReference>
<feature type="transmembrane region" description="Helical" evidence="1">
    <location>
        <begin position="217"/>
        <end position="236"/>
    </location>
</feature>
<evidence type="ECO:0000313" key="4">
    <source>
        <dbReference type="Proteomes" id="UP001604335"/>
    </source>
</evidence>
<keyword evidence="1" id="KW-1133">Transmembrane helix</keyword>
<feature type="transmembrane region" description="Helical" evidence="1">
    <location>
        <begin position="456"/>
        <end position="477"/>
    </location>
</feature>
<proteinExistence type="predicted"/>
<evidence type="ECO:0000259" key="2">
    <source>
        <dbReference type="Pfam" id="PF09925"/>
    </source>
</evidence>
<reference evidence="4" key="1">
    <citation type="journal article" date="2024" name="Algal Res.">
        <title>Biochemical, toxicological and genomic investigation of a high-biomass producing Limnothrix strain isolated from Italian shallow drinking water reservoir.</title>
        <authorList>
            <person name="Simonazzi M."/>
            <person name="Shishido T.K."/>
            <person name="Delbaje E."/>
            <person name="Wahlsten M."/>
            <person name="Fewer D.P."/>
            <person name="Sivonen K."/>
            <person name="Pezzolesi L."/>
            <person name="Pistocchi R."/>
        </authorList>
    </citation>
    <scope>NUCLEOTIDE SEQUENCE [LARGE SCALE GENOMIC DNA]</scope>
    <source>
        <strain evidence="4">LRLZ20PSL1</strain>
    </source>
</reference>
<feature type="transmembrane region" description="Helical" evidence="1">
    <location>
        <begin position="432"/>
        <end position="450"/>
    </location>
</feature>
<dbReference type="Proteomes" id="UP001604335">
    <property type="component" value="Unassembled WGS sequence"/>
</dbReference>
<feature type="transmembrane region" description="Helical" evidence="1">
    <location>
        <begin position="401"/>
        <end position="420"/>
    </location>
</feature>
<comment type="caution">
    <text evidence="3">The sequence shown here is derived from an EMBL/GenBank/DDBJ whole genome shotgun (WGS) entry which is preliminary data.</text>
</comment>
<feature type="transmembrane region" description="Helical" evidence="1">
    <location>
        <begin position="48"/>
        <end position="72"/>
    </location>
</feature>
<dbReference type="InterPro" id="IPR018677">
    <property type="entry name" value="DUF2157"/>
</dbReference>
<feature type="transmembrane region" description="Helical" evidence="1">
    <location>
        <begin position="78"/>
        <end position="99"/>
    </location>
</feature>
<dbReference type="Pfam" id="PF09925">
    <property type="entry name" value="DUF2157"/>
    <property type="match status" value="1"/>
</dbReference>
<sequence length="495" mass="55443">MITERFRYQLRQEARQWVTDGLLQPEQFDRLADRYQFRTLDQGARNRFVTILLCLGGVLLGLGVITFVAANWQQWPRAFRVGVLLSALLGVQALGFYLWRSPAPRLAGQRRLGQALLLLGGLLLGANLALTAQMFHQGGPLSSLYFIWGGGVLTMAIGLRLMPLGLLALILTIVGYWSGLYDWWEPEPSWQRALAEHMPLVSALAFLPLAHVTRSRFLFGLAWLFTLGTLQTNFWWSLMHPWVASVLSLVLPFALGWGYRDQLWPAVQRWWLRLPLPRTLRHWFVPGGAIDPRPLNFQNITQSLTILWLMGTFYFTSFWFFWEGSGRQSGSSTDGNIYDPAQFVPWLAVDVAVAAVAAVLMWARRSRGAAMGADQWLTDAVLWALVLSLGLTLGWHYNVAALPSLGTLLANVCLFLLGVGLVREGLSDGQRLAFWGGLLLLVLDIWTRMLEYNTDLLLKALVFVLCGVGVIAAGLWFERSVQTLNGSNSSPTVRS</sequence>
<feature type="transmembrane region" description="Helical" evidence="1">
    <location>
        <begin position="303"/>
        <end position="322"/>
    </location>
</feature>
<name>A0ABW7CAX0_9CYAN</name>
<gene>
    <name evidence="3" type="ORF">VPK24_11680</name>
</gene>
<keyword evidence="4" id="KW-1185">Reference proteome</keyword>
<keyword evidence="1" id="KW-0812">Transmembrane</keyword>
<keyword evidence="1" id="KW-0472">Membrane</keyword>
<evidence type="ECO:0000256" key="1">
    <source>
        <dbReference type="SAM" id="Phobius"/>
    </source>
</evidence>
<protein>
    <submittedName>
        <fullName evidence="3">DUF2157 domain-containing protein</fullName>
    </submittedName>
</protein>
<feature type="transmembrane region" description="Helical" evidence="1">
    <location>
        <begin position="342"/>
        <end position="364"/>
    </location>
</feature>
<evidence type="ECO:0000313" key="3">
    <source>
        <dbReference type="EMBL" id="MFG3818299.1"/>
    </source>
</evidence>
<feature type="transmembrane region" description="Helical" evidence="1">
    <location>
        <begin position="111"/>
        <end position="130"/>
    </location>
</feature>